<dbReference type="KEGG" id="more:E1B28_000623"/>
<name>A0A9P7V1P2_9AGAR</name>
<keyword evidence="2" id="KW-1185">Reference proteome</keyword>
<dbReference type="AlphaFoldDB" id="A0A9P7V1P2"/>
<reference evidence="1" key="1">
    <citation type="journal article" date="2021" name="Genome Biol. Evol.">
        <title>The assembled and annotated genome of the fairy-ring fungus Marasmius oreades.</title>
        <authorList>
            <person name="Hiltunen M."/>
            <person name="Ament-Velasquez S.L."/>
            <person name="Johannesson H."/>
        </authorList>
    </citation>
    <scope>NUCLEOTIDE SEQUENCE</scope>
    <source>
        <strain evidence="1">03SP1</strain>
    </source>
</reference>
<accession>A0A9P7V1P2</accession>
<sequence>MASPDFAKILQSSYGTPFPGLLEHFFPQHDYDAILEGVNAIPEAEVEARMKFLSGKVPGLPLLADCLAKEAKLKRKRELNATLLNNLGPDEPGINAQVPWQSSLAYNGVFDNLLAKSPVLTKKDIEEAKNIPAPSGGRAYLFELLKIRSSTGEVTEWHWLAIVVTNEGETYFLEGVWNLYTVETANKNRDVLAELYGDITKNFEMMPAPETTFQQLHGGTAIGPEDLTLGGEYSAEKTYAMNSQKAFGWDPVKNGRPFWSVKHVLEYNDLSPERLQHFIAVTSLVKKSNDKGSPLSTGTHYILNSCVTIIIAALFYDDTELQNKPLHELMVGLAKKADHIHVSDDITTTVDHFRTEQSRFSTTTPSAFAEHVGNTMEMKTLRQSHDGQPPSISCYFANHQVAQTPAIAALFGIAMQLTTQALENMVVALPRRITSV</sequence>
<protein>
    <submittedName>
        <fullName evidence="1">Uncharacterized protein</fullName>
    </submittedName>
</protein>
<dbReference type="GeneID" id="66069699"/>
<evidence type="ECO:0000313" key="1">
    <source>
        <dbReference type="EMBL" id="KAG7098710.1"/>
    </source>
</evidence>
<proteinExistence type="predicted"/>
<gene>
    <name evidence="1" type="ORF">E1B28_000623</name>
</gene>
<dbReference type="RefSeq" id="XP_043015180.1">
    <property type="nucleotide sequence ID" value="XM_043146478.1"/>
</dbReference>
<dbReference type="EMBL" id="CM032181">
    <property type="protein sequence ID" value="KAG7098710.1"/>
    <property type="molecule type" value="Genomic_DNA"/>
</dbReference>
<evidence type="ECO:0000313" key="2">
    <source>
        <dbReference type="Proteomes" id="UP001049176"/>
    </source>
</evidence>
<dbReference type="Proteomes" id="UP001049176">
    <property type="component" value="Chromosome 1"/>
</dbReference>
<organism evidence="1 2">
    <name type="scientific">Marasmius oreades</name>
    <name type="common">fairy-ring Marasmius</name>
    <dbReference type="NCBI Taxonomy" id="181124"/>
    <lineage>
        <taxon>Eukaryota</taxon>
        <taxon>Fungi</taxon>
        <taxon>Dikarya</taxon>
        <taxon>Basidiomycota</taxon>
        <taxon>Agaricomycotina</taxon>
        <taxon>Agaricomycetes</taxon>
        <taxon>Agaricomycetidae</taxon>
        <taxon>Agaricales</taxon>
        <taxon>Marasmiineae</taxon>
        <taxon>Marasmiaceae</taxon>
        <taxon>Marasmius</taxon>
    </lineage>
</organism>
<comment type="caution">
    <text evidence="1">The sequence shown here is derived from an EMBL/GenBank/DDBJ whole genome shotgun (WGS) entry which is preliminary data.</text>
</comment>